<feature type="domain" description="YbhG-like alpha-helical hairpin" evidence="7">
    <location>
        <begin position="79"/>
        <end position="203"/>
    </location>
</feature>
<dbReference type="SUPFAM" id="SSF111369">
    <property type="entry name" value="HlyD-like secretion proteins"/>
    <property type="match status" value="3"/>
</dbReference>
<comment type="similarity">
    <text evidence="2">Belongs to the UPF0194 family.</text>
</comment>
<comment type="caution">
    <text evidence="9">The sequence shown here is derived from an EMBL/GenBank/DDBJ whole genome shotgun (WGS) entry which is preliminary data.</text>
</comment>
<dbReference type="PANTHER" id="PTHR32347:SF29">
    <property type="entry name" value="UPF0194 MEMBRANE PROTEIN YBHG"/>
    <property type="match status" value="1"/>
</dbReference>
<dbReference type="GO" id="GO:0042597">
    <property type="term" value="C:periplasmic space"/>
    <property type="evidence" value="ECO:0007669"/>
    <property type="project" value="UniProtKB-SubCell"/>
</dbReference>
<dbReference type="EMBL" id="DTGT01000025">
    <property type="protein sequence ID" value="HGH59832.1"/>
    <property type="molecule type" value="Genomic_DNA"/>
</dbReference>
<protein>
    <submittedName>
        <fullName evidence="9">HlyD family efflux transporter periplasmic adaptor subunit</fullName>
    </submittedName>
</protein>
<gene>
    <name evidence="9" type="ORF">ENV54_00885</name>
</gene>
<sequence>MKRIVIPVVLLAIAATGGGLWWRFYHLPTNEGELILYGNVDLREVNLAFNGNQRIEKIYVEEGDRVSKGQLLAELESQRLQDAVKQAKALVEQQDQVLKRLVAGTRIEEIRQAQANENKARVDADNARRTWDRIRALREQQAVSQQQADDAEAAARAAEATWKAAQEALNLALAGSRIEDVEAARYALQAAQANLALREQELRDARLYAPSDGVIRNRILEPGAMVTPQNPVLTLALIDPLWVRCYVSEPDLGKLCLGMKAKITTDSYPGKVYEGWVGFISPTAEFTPKPLETPDLRTRLVYQVRVFVRQGKEELRLGMPATVMIDLKQPPAKDSHKGGES</sequence>
<dbReference type="Pfam" id="PF25954">
    <property type="entry name" value="Beta-barrel_RND_2"/>
    <property type="match status" value="1"/>
</dbReference>
<evidence type="ECO:0000259" key="7">
    <source>
        <dbReference type="Pfam" id="PF25881"/>
    </source>
</evidence>
<dbReference type="InterPro" id="IPR050465">
    <property type="entry name" value="UPF0194_transport"/>
</dbReference>
<evidence type="ECO:0000256" key="6">
    <source>
        <dbReference type="SAM" id="Coils"/>
    </source>
</evidence>
<evidence type="ECO:0000256" key="1">
    <source>
        <dbReference type="ARBA" id="ARBA00004418"/>
    </source>
</evidence>
<feature type="coiled-coil region" evidence="6">
    <location>
        <begin position="110"/>
        <end position="154"/>
    </location>
</feature>
<dbReference type="Gene3D" id="2.40.30.170">
    <property type="match status" value="1"/>
</dbReference>
<accession>A0A7C4ESA4</accession>
<keyword evidence="3" id="KW-0732">Signal</keyword>
<keyword evidence="4" id="KW-0574">Periplasm</keyword>
<dbReference type="AlphaFoldDB" id="A0A7C4ESA4"/>
<dbReference type="PANTHER" id="PTHR32347">
    <property type="entry name" value="EFFLUX SYSTEM COMPONENT YKNX-RELATED"/>
    <property type="match status" value="1"/>
</dbReference>
<dbReference type="InterPro" id="IPR058792">
    <property type="entry name" value="Beta-barrel_RND_2"/>
</dbReference>
<proteinExistence type="inferred from homology"/>
<reference evidence="9" key="1">
    <citation type="journal article" date="2020" name="mSystems">
        <title>Genome- and Community-Level Interaction Insights into Carbon Utilization and Element Cycling Functions of Hydrothermarchaeota in Hydrothermal Sediment.</title>
        <authorList>
            <person name="Zhou Z."/>
            <person name="Liu Y."/>
            <person name="Xu W."/>
            <person name="Pan J."/>
            <person name="Luo Z.H."/>
            <person name="Li M."/>
        </authorList>
    </citation>
    <scope>NUCLEOTIDE SEQUENCE [LARGE SCALE GENOMIC DNA]</scope>
    <source>
        <strain evidence="9">SpSt-769</strain>
    </source>
</reference>
<dbReference type="Pfam" id="PF25881">
    <property type="entry name" value="HH_YBHG"/>
    <property type="match status" value="1"/>
</dbReference>
<feature type="domain" description="CusB-like beta-barrel" evidence="8">
    <location>
        <begin position="240"/>
        <end position="325"/>
    </location>
</feature>
<evidence type="ECO:0000256" key="5">
    <source>
        <dbReference type="ARBA" id="ARBA00023054"/>
    </source>
</evidence>
<evidence type="ECO:0000313" key="9">
    <source>
        <dbReference type="EMBL" id="HGH59832.1"/>
    </source>
</evidence>
<dbReference type="Gene3D" id="2.40.50.100">
    <property type="match status" value="1"/>
</dbReference>
<organism evidence="9">
    <name type="scientific">Desulfomonile tiedjei</name>
    <dbReference type="NCBI Taxonomy" id="2358"/>
    <lineage>
        <taxon>Bacteria</taxon>
        <taxon>Pseudomonadati</taxon>
        <taxon>Thermodesulfobacteriota</taxon>
        <taxon>Desulfomonilia</taxon>
        <taxon>Desulfomonilales</taxon>
        <taxon>Desulfomonilaceae</taxon>
        <taxon>Desulfomonile</taxon>
    </lineage>
</organism>
<evidence type="ECO:0000259" key="8">
    <source>
        <dbReference type="Pfam" id="PF25954"/>
    </source>
</evidence>
<evidence type="ECO:0000256" key="3">
    <source>
        <dbReference type="ARBA" id="ARBA00022729"/>
    </source>
</evidence>
<evidence type="ECO:0000256" key="2">
    <source>
        <dbReference type="ARBA" id="ARBA00010602"/>
    </source>
</evidence>
<keyword evidence="5 6" id="KW-0175">Coiled coil</keyword>
<dbReference type="Gene3D" id="1.10.287.470">
    <property type="entry name" value="Helix hairpin bin"/>
    <property type="match status" value="1"/>
</dbReference>
<comment type="subcellular location">
    <subcellularLocation>
        <location evidence="1">Periplasm</location>
    </subcellularLocation>
</comment>
<name>A0A7C4ESA4_9BACT</name>
<evidence type="ECO:0000256" key="4">
    <source>
        <dbReference type="ARBA" id="ARBA00022764"/>
    </source>
</evidence>
<dbReference type="InterPro" id="IPR059052">
    <property type="entry name" value="HH_YbhG-like"/>
</dbReference>